<dbReference type="AlphaFoldDB" id="A0A835FXJ6"/>
<accession>A0A835FXJ6</accession>
<dbReference type="Pfam" id="PF18052">
    <property type="entry name" value="Rx_N"/>
    <property type="match status" value="1"/>
</dbReference>
<evidence type="ECO:0000256" key="2">
    <source>
        <dbReference type="ARBA" id="ARBA00022614"/>
    </source>
</evidence>
<keyword evidence="2" id="KW-0433">Leucine-rich repeat</keyword>
<dbReference type="CDD" id="cd14798">
    <property type="entry name" value="RX-CC_like"/>
    <property type="match status" value="1"/>
</dbReference>
<evidence type="ECO:0000313" key="9">
    <source>
        <dbReference type="Proteomes" id="UP000636709"/>
    </source>
</evidence>
<evidence type="ECO:0000256" key="4">
    <source>
        <dbReference type="ARBA" id="ARBA00022741"/>
    </source>
</evidence>
<dbReference type="PANTHER" id="PTHR19338">
    <property type="entry name" value="TRANSLOCASE OF INNER MITOCHONDRIAL MEMBRANE 13 HOMOLOG"/>
    <property type="match status" value="1"/>
</dbReference>
<dbReference type="Proteomes" id="UP000636709">
    <property type="component" value="Unassembled WGS sequence"/>
</dbReference>
<reference evidence="8" key="1">
    <citation type="submission" date="2020-07" db="EMBL/GenBank/DDBJ databases">
        <title>Genome sequence and genetic diversity analysis of an under-domesticated orphan crop, white fonio (Digitaria exilis).</title>
        <authorList>
            <person name="Bennetzen J.L."/>
            <person name="Chen S."/>
            <person name="Ma X."/>
            <person name="Wang X."/>
            <person name="Yssel A.E.J."/>
            <person name="Chaluvadi S.R."/>
            <person name="Johnson M."/>
            <person name="Gangashetty P."/>
            <person name="Hamidou F."/>
            <person name="Sanogo M.D."/>
            <person name="Zwaenepoel A."/>
            <person name="Wallace J."/>
            <person name="Van De Peer Y."/>
            <person name="Van Deynze A."/>
        </authorList>
    </citation>
    <scope>NUCLEOTIDE SEQUENCE</scope>
    <source>
        <tissue evidence="8">Leaves</tissue>
    </source>
</reference>
<dbReference type="Gene3D" id="1.20.5.4130">
    <property type="match status" value="1"/>
</dbReference>
<comment type="similarity">
    <text evidence="1">Belongs to the disease resistance NB-LRR family.</text>
</comment>
<keyword evidence="9" id="KW-1185">Reference proteome</keyword>
<dbReference type="EMBL" id="JACEFO010000121">
    <property type="protein sequence ID" value="KAF8780741.1"/>
    <property type="molecule type" value="Genomic_DNA"/>
</dbReference>
<gene>
    <name evidence="8" type="ORF">HU200_001349</name>
</gene>
<dbReference type="PANTHER" id="PTHR19338:SF45">
    <property type="entry name" value="RX N-TERMINAL DOMAIN-CONTAINING PROTEIN"/>
    <property type="match status" value="1"/>
</dbReference>
<dbReference type="OrthoDB" id="679730at2759"/>
<protein>
    <recommendedName>
        <fullName evidence="7">Disease resistance N-terminal domain-containing protein</fullName>
    </recommendedName>
</protein>
<dbReference type="InterPro" id="IPR038005">
    <property type="entry name" value="RX-like_CC"/>
</dbReference>
<evidence type="ECO:0000259" key="7">
    <source>
        <dbReference type="Pfam" id="PF18052"/>
    </source>
</evidence>
<keyword evidence="4" id="KW-0547">Nucleotide-binding</keyword>
<comment type="caution">
    <text evidence="8">The sequence shown here is derived from an EMBL/GenBank/DDBJ whole genome shotgun (WGS) entry which is preliminary data.</text>
</comment>
<keyword evidence="5" id="KW-0611">Plant defense</keyword>
<name>A0A835FXJ6_9POAL</name>
<feature type="region of interest" description="Disordered" evidence="6">
    <location>
        <begin position="80"/>
        <end position="102"/>
    </location>
</feature>
<proteinExistence type="inferred from homology"/>
<dbReference type="GO" id="GO:0000166">
    <property type="term" value="F:nucleotide binding"/>
    <property type="evidence" value="ECO:0007669"/>
    <property type="project" value="UniProtKB-KW"/>
</dbReference>
<keyword evidence="3" id="KW-0677">Repeat</keyword>
<dbReference type="InterPro" id="IPR041118">
    <property type="entry name" value="Rx_N"/>
</dbReference>
<evidence type="ECO:0000256" key="1">
    <source>
        <dbReference type="ARBA" id="ARBA00008894"/>
    </source>
</evidence>
<feature type="domain" description="Disease resistance N-terminal" evidence="7">
    <location>
        <begin position="2"/>
        <end position="81"/>
    </location>
</feature>
<evidence type="ECO:0000256" key="5">
    <source>
        <dbReference type="ARBA" id="ARBA00022821"/>
    </source>
</evidence>
<evidence type="ECO:0000256" key="6">
    <source>
        <dbReference type="SAM" id="MobiDB-lite"/>
    </source>
</evidence>
<sequence>MASIAEKLNSILMPKYELMAGARADVIFLHAELESMHAFLERLSMVRDPDGQVKVWAKEVRELAYDAEDAIDELMHHIDGGATPNHWSRPPRVGKPSQAAHY</sequence>
<evidence type="ECO:0000256" key="3">
    <source>
        <dbReference type="ARBA" id="ARBA00022737"/>
    </source>
</evidence>
<dbReference type="GO" id="GO:0006952">
    <property type="term" value="P:defense response"/>
    <property type="evidence" value="ECO:0007669"/>
    <property type="project" value="UniProtKB-KW"/>
</dbReference>
<organism evidence="8 9">
    <name type="scientific">Digitaria exilis</name>
    <dbReference type="NCBI Taxonomy" id="1010633"/>
    <lineage>
        <taxon>Eukaryota</taxon>
        <taxon>Viridiplantae</taxon>
        <taxon>Streptophyta</taxon>
        <taxon>Embryophyta</taxon>
        <taxon>Tracheophyta</taxon>
        <taxon>Spermatophyta</taxon>
        <taxon>Magnoliopsida</taxon>
        <taxon>Liliopsida</taxon>
        <taxon>Poales</taxon>
        <taxon>Poaceae</taxon>
        <taxon>PACMAD clade</taxon>
        <taxon>Panicoideae</taxon>
        <taxon>Panicodae</taxon>
        <taxon>Paniceae</taxon>
        <taxon>Anthephorinae</taxon>
        <taxon>Digitaria</taxon>
    </lineage>
</organism>
<evidence type="ECO:0000313" key="8">
    <source>
        <dbReference type="EMBL" id="KAF8780741.1"/>
    </source>
</evidence>